<dbReference type="KEGG" id="dco:SAMEA4475696_0561"/>
<dbReference type="InterPro" id="IPR012675">
    <property type="entry name" value="Beta-grasp_dom_sf"/>
</dbReference>
<dbReference type="RefSeq" id="WP_028327507.1">
    <property type="nucleotide sequence ID" value="NZ_JAAFNK010000001.1"/>
</dbReference>
<dbReference type="PANTHER" id="PTHR34472:SF1">
    <property type="entry name" value="SULFUR CARRIER PROTEIN THIS"/>
    <property type="match status" value="1"/>
</dbReference>
<dbReference type="CDD" id="cd00565">
    <property type="entry name" value="Ubl_ThiS"/>
    <property type="match status" value="1"/>
</dbReference>
<sequence length="82" mass="8633">MNTTITITINGEPHTLPTTTTLRDIITHITGHTITPEGHTPTGTTLGIALALNNEIIPRSNWATTIPGPNARIEIVTAVQGG</sequence>
<dbReference type="AlphaFoldDB" id="A0A239V9T3"/>
<proteinExistence type="predicted"/>
<evidence type="ECO:0000313" key="1">
    <source>
        <dbReference type="EMBL" id="SNV18880.1"/>
    </source>
</evidence>
<gene>
    <name evidence="1" type="ORF">SAMEA4475696_00561</name>
</gene>
<reference evidence="1 2" key="1">
    <citation type="submission" date="2017-06" db="EMBL/GenBank/DDBJ databases">
        <authorList>
            <consortium name="Pathogen Informatics"/>
        </authorList>
    </citation>
    <scope>NUCLEOTIDE SEQUENCE [LARGE SCALE GENOMIC DNA]</scope>
    <source>
        <strain evidence="1 2">NCTC13039</strain>
    </source>
</reference>
<dbReference type="Pfam" id="PF02597">
    <property type="entry name" value="ThiS"/>
    <property type="match status" value="1"/>
</dbReference>
<dbReference type="InterPro" id="IPR010035">
    <property type="entry name" value="Thi_S"/>
</dbReference>
<dbReference type="EMBL" id="LT906453">
    <property type="protein sequence ID" value="SNV18880.1"/>
    <property type="molecule type" value="Genomic_DNA"/>
</dbReference>
<organism evidence="1 2">
    <name type="scientific">Dermatophilus congolensis</name>
    <dbReference type="NCBI Taxonomy" id="1863"/>
    <lineage>
        <taxon>Bacteria</taxon>
        <taxon>Bacillati</taxon>
        <taxon>Actinomycetota</taxon>
        <taxon>Actinomycetes</taxon>
        <taxon>Micrococcales</taxon>
        <taxon>Dermatophilaceae</taxon>
        <taxon>Dermatophilus</taxon>
    </lineage>
</organism>
<dbReference type="OrthoDB" id="163636at2"/>
<dbReference type="NCBIfam" id="TIGR01683">
    <property type="entry name" value="thiS"/>
    <property type="match status" value="1"/>
</dbReference>
<dbReference type="Gene3D" id="3.10.20.30">
    <property type="match status" value="1"/>
</dbReference>
<dbReference type="InterPro" id="IPR003749">
    <property type="entry name" value="ThiS/MoaD-like"/>
</dbReference>
<dbReference type="SUPFAM" id="SSF54285">
    <property type="entry name" value="MoaD/ThiS"/>
    <property type="match status" value="1"/>
</dbReference>
<evidence type="ECO:0000313" key="2">
    <source>
        <dbReference type="Proteomes" id="UP000242637"/>
    </source>
</evidence>
<keyword evidence="2" id="KW-1185">Reference proteome</keyword>
<dbReference type="PANTHER" id="PTHR34472">
    <property type="entry name" value="SULFUR CARRIER PROTEIN THIS"/>
    <property type="match status" value="1"/>
</dbReference>
<dbReference type="Proteomes" id="UP000242637">
    <property type="component" value="Chromosome 1"/>
</dbReference>
<protein>
    <submittedName>
        <fullName evidence="1">Sulfur carrier protein ThiS</fullName>
    </submittedName>
</protein>
<dbReference type="InterPro" id="IPR016155">
    <property type="entry name" value="Mopterin_synth/thiamin_S_b"/>
</dbReference>
<name>A0A239V9T3_9MICO</name>
<dbReference type="STRING" id="1121387.GCA_000429885_01660"/>
<dbReference type="GeneID" id="63458837"/>
<accession>A0A239V9T3</accession>